<feature type="non-terminal residue" evidence="2">
    <location>
        <position position="1"/>
    </location>
</feature>
<reference evidence="2" key="1">
    <citation type="submission" date="2021-02" db="EMBL/GenBank/DDBJ databases">
        <authorList>
            <person name="Nowell W R."/>
        </authorList>
    </citation>
    <scope>NUCLEOTIDE SEQUENCE</scope>
</reference>
<proteinExistence type="predicted"/>
<dbReference type="EMBL" id="CAJOBI010337038">
    <property type="protein sequence ID" value="CAF5207386.1"/>
    <property type="molecule type" value="Genomic_DNA"/>
</dbReference>
<keyword evidence="1" id="KW-0732">Signal</keyword>
<organism evidence="2 3">
    <name type="scientific">Rotaria magnacalcarata</name>
    <dbReference type="NCBI Taxonomy" id="392030"/>
    <lineage>
        <taxon>Eukaryota</taxon>
        <taxon>Metazoa</taxon>
        <taxon>Spiralia</taxon>
        <taxon>Gnathifera</taxon>
        <taxon>Rotifera</taxon>
        <taxon>Eurotatoria</taxon>
        <taxon>Bdelloidea</taxon>
        <taxon>Philodinida</taxon>
        <taxon>Philodinidae</taxon>
        <taxon>Rotaria</taxon>
    </lineage>
</organism>
<name>A0A8S3J015_9BILA</name>
<gene>
    <name evidence="2" type="ORF">SMN809_LOCUS77310</name>
</gene>
<evidence type="ECO:0000313" key="3">
    <source>
        <dbReference type="Proteomes" id="UP000676336"/>
    </source>
</evidence>
<accession>A0A8S3J015</accession>
<dbReference type="AlphaFoldDB" id="A0A8S3J015"/>
<evidence type="ECO:0000313" key="2">
    <source>
        <dbReference type="EMBL" id="CAF5207386.1"/>
    </source>
</evidence>
<protein>
    <submittedName>
        <fullName evidence="2">Uncharacterized protein</fullName>
    </submittedName>
</protein>
<sequence length="64" mass="6996">LAMLMVVALTIRIALLFTIGKSKCDDDASNFNHAEPYDCGCQAISSQIRSRIVNGEEAIPNSWP</sequence>
<comment type="caution">
    <text evidence="2">The sequence shown here is derived from an EMBL/GenBank/DDBJ whole genome shotgun (WGS) entry which is preliminary data.</text>
</comment>
<dbReference type="Proteomes" id="UP000676336">
    <property type="component" value="Unassembled WGS sequence"/>
</dbReference>
<feature type="signal peptide" evidence="1">
    <location>
        <begin position="1"/>
        <end position="24"/>
    </location>
</feature>
<evidence type="ECO:0000256" key="1">
    <source>
        <dbReference type="SAM" id="SignalP"/>
    </source>
</evidence>
<feature type="chain" id="PRO_5035763268" evidence="1">
    <location>
        <begin position="25"/>
        <end position="64"/>
    </location>
</feature>